<accession>A0A9X2NMU4</accession>
<feature type="region of interest" description="Disordered" evidence="1">
    <location>
        <begin position="30"/>
        <end position="50"/>
    </location>
</feature>
<dbReference type="Proteomes" id="UP001144096">
    <property type="component" value="Unassembled WGS sequence"/>
</dbReference>
<proteinExistence type="predicted"/>
<keyword evidence="3" id="KW-1185">Reference proteome</keyword>
<protein>
    <submittedName>
        <fullName evidence="2">Uncharacterized protein</fullName>
    </submittedName>
</protein>
<evidence type="ECO:0000313" key="3">
    <source>
        <dbReference type="Proteomes" id="UP001144096"/>
    </source>
</evidence>
<dbReference type="EMBL" id="JAMXQV010000033">
    <property type="protein sequence ID" value="MCR6489529.1"/>
    <property type="molecule type" value="Genomic_DNA"/>
</dbReference>
<sequence>MSSEEMRSMLKKAENLRKEINEQYRTASYLSRADPPADEPASNAAVNGENGINAAGRYYEGHLRYQYGYLTELISRLRKALGITEAVDEQAAETTKKRGMAE</sequence>
<dbReference type="RefSeq" id="WP_257926092.1">
    <property type="nucleotide sequence ID" value="NZ_JAMXQV010000033.1"/>
</dbReference>
<gene>
    <name evidence="2" type="ORF">M8542_42605</name>
</gene>
<comment type="caution">
    <text evidence="2">The sequence shown here is derived from an EMBL/GenBank/DDBJ whole genome shotgun (WGS) entry which is preliminary data.</text>
</comment>
<name>A0A9X2NMU4_9PSEU</name>
<organism evidence="2 3">
    <name type="scientific">Amycolatopsis iheyensis</name>
    <dbReference type="NCBI Taxonomy" id="2945988"/>
    <lineage>
        <taxon>Bacteria</taxon>
        <taxon>Bacillati</taxon>
        <taxon>Actinomycetota</taxon>
        <taxon>Actinomycetes</taxon>
        <taxon>Pseudonocardiales</taxon>
        <taxon>Pseudonocardiaceae</taxon>
        <taxon>Amycolatopsis</taxon>
    </lineage>
</organism>
<reference evidence="2" key="1">
    <citation type="submission" date="2022-06" db="EMBL/GenBank/DDBJ databases">
        <title>Amycolatopsis iheyaensis sp. nov., a new species of the genus Amycolatopsis isolated from soil in Iheya island, Japan.</title>
        <authorList>
            <person name="Ngamcharungchit C."/>
            <person name="Kanto H."/>
            <person name="Take A."/>
            <person name="Intra B."/>
            <person name="Matsumoto A."/>
            <person name="Panbangred W."/>
            <person name="Inahashi Y."/>
        </authorList>
    </citation>
    <scope>NUCLEOTIDE SEQUENCE</scope>
    <source>
        <strain evidence="2">OK19-0408</strain>
    </source>
</reference>
<evidence type="ECO:0000313" key="2">
    <source>
        <dbReference type="EMBL" id="MCR6489529.1"/>
    </source>
</evidence>
<evidence type="ECO:0000256" key="1">
    <source>
        <dbReference type="SAM" id="MobiDB-lite"/>
    </source>
</evidence>
<dbReference type="AlphaFoldDB" id="A0A9X2NMU4"/>